<keyword evidence="2" id="KW-1185">Reference proteome</keyword>
<reference evidence="1 2" key="1">
    <citation type="submission" date="2019-08" db="EMBL/GenBank/DDBJ databases">
        <authorList>
            <person name="Chang H.C."/>
            <person name="Mun S.Y."/>
        </authorList>
    </citation>
    <scope>NUCLEOTIDE SEQUENCE [LARGE SCALE GENOMIC DNA]</scope>
    <source>
        <strain evidence="1 2">SK</strain>
    </source>
</reference>
<evidence type="ECO:0000313" key="1">
    <source>
        <dbReference type="EMBL" id="QNT63786.1"/>
    </source>
</evidence>
<dbReference type="RefSeq" id="WP_006845428.1">
    <property type="nucleotide sequence ID" value="NZ_CP026847.1"/>
</dbReference>
<sequence>MKKDELSNVIDTKFNDEQKRHQYGKKQKIPKLQYIRPLFFTVIMSVTLIALVSKIYEVVRFLLVSK</sequence>
<evidence type="ECO:0000313" key="2">
    <source>
        <dbReference type="Proteomes" id="UP000516446"/>
    </source>
</evidence>
<name>A0A7H1MK00_9LACO</name>
<gene>
    <name evidence="1" type="ORF">FY536_00220</name>
</gene>
<accession>A0A7H1MK00</accession>
<dbReference type="Proteomes" id="UP000516446">
    <property type="component" value="Chromosome"/>
</dbReference>
<dbReference type="EMBL" id="CP043431">
    <property type="protein sequence ID" value="QNT63786.1"/>
    <property type="molecule type" value="Genomic_DNA"/>
</dbReference>
<organism evidence="1 2">
    <name type="scientific">Weissella koreensis</name>
    <dbReference type="NCBI Taxonomy" id="165096"/>
    <lineage>
        <taxon>Bacteria</taxon>
        <taxon>Bacillati</taxon>
        <taxon>Bacillota</taxon>
        <taxon>Bacilli</taxon>
        <taxon>Lactobacillales</taxon>
        <taxon>Lactobacillaceae</taxon>
        <taxon>Weissella</taxon>
    </lineage>
</organism>
<dbReference type="AlphaFoldDB" id="A0A7H1MK00"/>
<protein>
    <submittedName>
        <fullName evidence="1">Uncharacterized protein</fullName>
    </submittedName>
</protein>
<proteinExistence type="predicted"/>